<keyword evidence="2 4" id="KW-0863">Zinc-finger</keyword>
<dbReference type="AlphaFoldDB" id="A0A653D7V1"/>
<feature type="compositionally biased region" description="Low complexity" evidence="6">
    <location>
        <begin position="72"/>
        <end position="92"/>
    </location>
</feature>
<feature type="compositionally biased region" description="Basic residues" evidence="6">
    <location>
        <begin position="93"/>
        <end position="105"/>
    </location>
</feature>
<evidence type="ECO:0000256" key="5">
    <source>
        <dbReference type="SAM" id="Coils"/>
    </source>
</evidence>
<dbReference type="SUPFAM" id="SSF57903">
    <property type="entry name" value="FYVE/PHD zinc finger"/>
    <property type="match status" value="1"/>
</dbReference>
<feature type="coiled-coil region" evidence="5">
    <location>
        <begin position="141"/>
        <end position="178"/>
    </location>
</feature>
<evidence type="ECO:0000256" key="1">
    <source>
        <dbReference type="ARBA" id="ARBA00022723"/>
    </source>
</evidence>
<dbReference type="InterPro" id="IPR019787">
    <property type="entry name" value="Znf_PHD-finger"/>
</dbReference>
<evidence type="ECO:0000256" key="3">
    <source>
        <dbReference type="ARBA" id="ARBA00022833"/>
    </source>
</evidence>
<reference evidence="8 9" key="1">
    <citation type="submission" date="2019-01" db="EMBL/GenBank/DDBJ databases">
        <authorList>
            <person name="Sayadi A."/>
        </authorList>
    </citation>
    <scope>NUCLEOTIDE SEQUENCE [LARGE SCALE GENOMIC DNA]</scope>
</reference>
<dbReference type="GO" id="GO:0008270">
    <property type="term" value="F:zinc ion binding"/>
    <property type="evidence" value="ECO:0007669"/>
    <property type="project" value="UniProtKB-KW"/>
</dbReference>
<name>A0A653D7V1_CALMS</name>
<evidence type="ECO:0000256" key="4">
    <source>
        <dbReference type="PROSITE-ProRule" id="PRU00146"/>
    </source>
</evidence>
<dbReference type="EMBL" id="CAACVG010010631">
    <property type="protein sequence ID" value="VEN56272.1"/>
    <property type="molecule type" value="Genomic_DNA"/>
</dbReference>
<keyword evidence="1" id="KW-0479">Metal-binding</keyword>
<dbReference type="OrthoDB" id="6773891at2759"/>
<dbReference type="InterPro" id="IPR001965">
    <property type="entry name" value="Znf_PHD"/>
</dbReference>
<dbReference type="SMART" id="SM00249">
    <property type="entry name" value="PHD"/>
    <property type="match status" value="1"/>
</dbReference>
<evidence type="ECO:0000313" key="9">
    <source>
        <dbReference type="Proteomes" id="UP000410492"/>
    </source>
</evidence>
<evidence type="ECO:0000256" key="2">
    <source>
        <dbReference type="ARBA" id="ARBA00022771"/>
    </source>
</evidence>
<evidence type="ECO:0000313" key="8">
    <source>
        <dbReference type="EMBL" id="VEN56272.1"/>
    </source>
</evidence>
<evidence type="ECO:0000259" key="7">
    <source>
        <dbReference type="PROSITE" id="PS50016"/>
    </source>
</evidence>
<dbReference type="InterPro" id="IPR011011">
    <property type="entry name" value="Znf_FYVE_PHD"/>
</dbReference>
<proteinExistence type="predicted"/>
<keyword evidence="9" id="KW-1185">Reference proteome</keyword>
<dbReference type="PROSITE" id="PS50016">
    <property type="entry name" value="ZF_PHD_2"/>
    <property type="match status" value="1"/>
</dbReference>
<evidence type="ECO:0000256" key="6">
    <source>
        <dbReference type="SAM" id="MobiDB-lite"/>
    </source>
</evidence>
<dbReference type="Gene3D" id="3.30.40.10">
    <property type="entry name" value="Zinc/RING finger domain, C3HC4 (zinc finger)"/>
    <property type="match status" value="1"/>
</dbReference>
<keyword evidence="3" id="KW-0862">Zinc</keyword>
<gene>
    <name evidence="8" type="ORF">CALMAC_LOCUS15207</name>
</gene>
<dbReference type="InterPro" id="IPR019786">
    <property type="entry name" value="Zinc_finger_PHD-type_CS"/>
</dbReference>
<feature type="domain" description="PHD-type" evidence="7">
    <location>
        <begin position="8"/>
        <end position="67"/>
    </location>
</feature>
<accession>A0A653D7V1</accession>
<dbReference type="PROSITE" id="PS01359">
    <property type="entry name" value="ZF_PHD_1"/>
    <property type="match status" value="1"/>
</dbReference>
<organism evidence="8 9">
    <name type="scientific">Callosobruchus maculatus</name>
    <name type="common">Southern cowpea weevil</name>
    <name type="synonym">Pulse bruchid</name>
    <dbReference type="NCBI Taxonomy" id="64391"/>
    <lineage>
        <taxon>Eukaryota</taxon>
        <taxon>Metazoa</taxon>
        <taxon>Ecdysozoa</taxon>
        <taxon>Arthropoda</taxon>
        <taxon>Hexapoda</taxon>
        <taxon>Insecta</taxon>
        <taxon>Pterygota</taxon>
        <taxon>Neoptera</taxon>
        <taxon>Endopterygota</taxon>
        <taxon>Coleoptera</taxon>
        <taxon>Polyphaga</taxon>
        <taxon>Cucujiformia</taxon>
        <taxon>Chrysomeloidea</taxon>
        <taxon>Chrysomelidae</taxon>
        <taxon>Bruchinae</taxon>
        <taxon>Bruchini</taxon>
        <taxon>Callosobruchus</taxon>
    </lineage>
</organism>
<protein>
    <recommendedName>
        <fullName evidence="7">PHD-type domain-containing protein</fullName>
    </recommendedName>
</protein>
<dbReference type="Proteomes" id="UP000410492">
    <property type="component" value="Unassembled WGS sequence"/>
</dbReference>
<dbReference type="InterPro" id="IPR013083">
    <property type="entry name" value="Znf_RING/FYVE/PHD"/>
</dbReference>
<sequence>MANKKAKIYDCEKCKGKITKSHYSIRCAGNCQKWFHKKCTGLTDAEFLLFEKSSSANKWICSNCSNAKILSSSSESDSSDDASINSASLARSSSKRKSLQKRRDKKGVSVEDNPSNKEIMEFMSARFAELEENVKFTSGLLDDLQVTISTLVKENASLKKEQKQLKSRVDQLKKKQRNVNAVIVGLGECDVKQNVKKVFNKLEYQINEEEYRIQVLNSKSNRKPVLVGFRNEEAKKRLIEARRKVRRLTSQECGIAGVVSDIYINEDLSREYIVRVLFSKDRTLKNHQFKYVWCKNDATNNTSLDTPHLGQNEDIIINGKNASVPPFTDVTGK</sequence>
<keyword evidence="5" id="KW-0175">Coiled coil</keyword>
<feature type="region of interest" description="Disordered" evidence="6">
    <location>
        <begin position="72"/>
        <end position="113"/>
    </location>
</feature>